<dbReference type="AlphaFoldDB" id="A0A327X439"/>
<evidence type="ECO:0008006" key="3">
    <source>
        <dbReference type="Google" id="ProtNLM"/>
    </source>
</evidence>
<keyword evidence="2" id="KW-1185">Reference proteome</keyword>
<dbReference type="InterPro" id="IPR029063">
    <property type="entry name" value="SAM-dependent_MTases_sf"/>
</dbReference>
<dbReference type="Gene3D" id="3.40.50.150">
    <property type="entry name" value="Vaccinia Virus protein VP39"/>
    <property type="match status" value="1"/>
</dbReference>
<proteinExistence type="predicted"/>
<dbReference type="EMBL" id="QLMC01000003">
    <property type="protein sequence ID" value="RAJ97698.1"/>
    <property type="molecule type" value="Genomic_DNA"/>
</dbReference>
<evidence type="ECO:0000313" key="2">
    <source>
        <dbReference type="Proteomes" id="UP000248790"/>
    </source>
</evidence>
<gene>
    <name evidence="1" type="ORF">LX87_02601</name>
</gene>
<reference evidence="1 2" key="1">
    <citation type="submission" date="2018-06" db="EMBL/GenBank/DDBJ databases">
        <title>Genomic Encyclopedia of Archaeal and Bacterial Type Strains, Phase II (KMG-II): from individual species to whole genera.</title>
        <authorList>
            <person name="Goeker M."/>
        </authorList>
    </citation>
    <scope>NUCLEOTIDE SEQUENCE [LARGE SCALE GENOMIC DNA]</scope>
    <source>
        <strain evidence="1 2">DSM 21851</strain>
    </source>
</reference>
<organism evidence="1 2">
    <name type="scientific">Larkinella arboricola</name>
    <dbReference type="NCBI Taxonomy" id="643671"/>
    <lineage>
        <taxon>Bacteria</taxon>
        <taxon>Pseudomonadati</taxon>
        <taxon>Bacteroidota</taxon>
        <taxon>Cytophagia</taxon>
        <taxon>Cytophagales</taxon>
        <taxon>Spirosomataceae</taxon>
        <taxon>Larkinella</taxon>
    </lineage>
</organism>
<dbReference type="RefSeq" id="WP_111628667.1">
    <property type="nucleotide sequence ID" value="NZ_QLMC01000003.1"/>
</dbReference>
<comment type="caution">
    <text evidence="1">The sequence shown here is derived from an EMBL/GenBank/DDBJ whole genome shotgun (WGS) entry which is preliminary data.</text>
</comment>
<evidence type="ECO:0000313" key="1">
    <source>
        <dbReference type="EMBL" id="RAJ97698.1"/>
    </source>
</evidence>
<sequence>MIKFIIGKILKILPYEYTVTLHNYKNLSREFGHFKSAKKWQAIDKDDNPIPWYTYPSIEFIKQLDLSDKTVFEYGSGNSTLFWASRCRKVVAIEDNKEWYNTIKSRLPQNVEYLLIEDKEEYIKAIHQYADLFDIIIVDGNYRYDCTASSLDRLSPTGFFILDNADWHPKSSKLLRESGLIEIDMAGFNPINGYTTTTSFYLSRQVAFKPAHDRQPVHGIGSMPNSAE</sequence>
<dbReference type="OrthoDB" id="938855at2"/>
<dbReference type="SUPFAM" id="SSF53335">
    <property type="entry name" value="S-adenosyl-L-methionine-dependent methyltransferases"/>
    <property type="match status" value="1"/>
</dbReference>
<accession>A0A327X439</accession>
<protein>
    <recommendedName>
        <fullName evidence="3">Methyltransferase family protein</fullName>
    </recommendedName>
</protein>
<name>A0A327X439_LARAB</name>
<dbReference type="Proteomes" id="UP000248790">
    <property type="component" value="Unassembled WGS sequence"/>
</dbReference>